<dbReference type="GeneID" id="38143676"/>
<reference evidence="2 3" key="1">
    <citation type="submission" date="2018-07" db="EMBL/GenBank/DDBJ databases">
        <title>The genomes of Aspergillus section Nigri reveals drivers in fungal speciation.</title>
        <authorList>
            <consortium name="DOE Joint Genome Institute"/>
            <person name="Vesth T.C."/>
            <person name="Nybo J."/>
            <person name="Theobald S."/>
            <person name="Brandl J."/>
            <person name="Frisvad J.C."/>
            <person name="Nielsen K.F."/>
            <person name="Lyhne E.K."/>
            <person name="Kogle M.E."/>
            <person name="Kuo A."/>
            <person name="Riley R."/>
            <person name="Clum A."/>
            <person name="Nolan M."/>
            <person name="Lipzen A."/>
            <person name="Salamov A."/>
            <person name="Henrissat B."/>
            <person name="Wiebenga A."/>
            <person name="De vries R.P."/>
            <person name="Grigoriev I.V."/>
            <person name="Mortensen U.H."/>
            <person name="Andersen M.R."/>
            <person name="Baker S.E."/>
        </authorList>
    </citation>
    <scope>NUCLEOTIDE SEQUENCE [LARGE SCALE GENOMIC DNA]</scope>
    <source>
        <strain evidence="2 3">CBS 139.54b</strain>
    </source>
</reference>
<sequence length="220" mass="23317">MLPPSESIRHQIHKLAESQEDSDHTNTIPPPPPYSPSTFNAPKEHEADNDGGTDQTSLISIHIDASMSIQGNANSIIIPSVTAPAPTHNPQTSSTLNPTSSSSSSTTAVPQLSQYQRHSKLTDMVTSIIAALHRTGRLDSIPSDNPATEGALADADGLPSSSITLNINTGIKILGSGNVICVGVTGQRRMGMNVLRRKRRACSVSSKSFLPLGCFHLDYA</sequence>
<proteinExistence type="predicted"/>
<feature type="region of interest" description="Disordered" evidence="1">
    <location>
        <begin position="1"/>
        <end position="55"/>
    </location>
</feature>
<dbReference type="AlphaFoldDB" id="A0A3F3Q533"/>
<accession>A0A3F3Q533</accession>
<feature type="region of interest" description="Disordered" evidence="1">
    <location>
        <begin position="80"/>
        <end position="112"/>
    </location>
</feature>
<dbReference type="RefSeq" id="XP_026627300.1">
    <property type="nucleotide sequence ID" value="XM_026775320.1"/>
</dbReference>
<evidence type="ECO:0000313" key="3">
    <source>
        <dbReference type="Proteomes" id="UP000253729"/>
    </source>
</evidence>
<keyword evidence="3" id="KW-1185">Reference proteome</keyword>
<protein>
    <submittedName>
        <fullName evidence="2">Uncharacterized protein</fullName>
    </submittedName>
</protein>
<name>A0A3F3Q533_9EURO</name>
<evidence type="ECO:0000313" key="2">
    <source>
        <dbReference type="EMBL" id="RDH34278.1"/>
    </source>
</evidence>
<gene>
    <name evidence="2" type="ORF">BDQ94DRAFT_24901</name>
</gene>
<feature type="compositionally biased region" description="Low complexity" evidence="1">
    <location>
        <begin position="92"/>
        <end position="107"/>
    </location>
</feature>
<dbReference type="EMBL" id="KZ852044">
    <property type="protein sequence ID" value="RDH34278.1"/>
    <property type="molecule type" value="Genomic_DNA"/>
</dbReference>
<evidence type="ECO:0000256" key="1">
    <source>
        <dbReference type="SAM" id="MobiDB-lite"/>
    </source>
</evidence>
<dbReference type="Proteomes" id="UP000253729">
    <property type="component" value="Unassembled WGS sequence"/>
</dbReference>
<organism evidence="2 3">
    <name type="scientific">Aspergillus welwitschiae</name>
    <dbReference type="NCBI Taxonomy" id="1341132"/>
    <lineage>
        <taxon>Eukaryota</taxon>
        <taxon>Fungi</taxon>
        <taxon>Dikarya</taxon>
        <taxon>Ascomycota</taxon>
        <taxon>Pezizomycotina</taxon>
        <taxon>Eurotiomycetes</taxon>
        <taxon>Eurotiomycetidae</taxon>
        <taxon>Eurotiales</taxon>
        <taxon>Aspergillaceae</taxon>
        <taxon>Aspergillus</taxon>
        <taxon>Aspergillus subgen. Circumdati</taxon>
    </lineage>
</organism>
<feature type="compositionally biased region" description="Basic and acidic residues" evidence="1">
    <location>
        <begin position="14"/>
        <end position="24"/>
    </location>
</feature>